<gene>
    <name evidence="1" type="ORF">NUW54_g14114</name>
</gene>
<keyword evidence="2" id="KW-1185">Reference proteome</keyword>
<comment type="caution">
    <text evidence="1">The sequence shown here is derived from an EMBL/GenBank/DDBJ whole genome shotgun (WGS) entry which is preliminary data.</text>
</comment>
<evidence type="ECO:0000313" key="1">
    <source>
        <dbReference type="EMBL" id="KAJ2965454.1"/>
    </source>
</evidence>
<protein>
    <submittedName>
        <fullName evidence="1">Uncharacterized protein</fullName>
    </submittedName>
</protein>
<accession>A0ACC1MGS6</accession>
<dbReference type="EMBL" id="JANSHE010007011">
    <property type="protein sequence ID" value="KAJ2965454.1"/>
    <property type="molecule type" value="Genomic_DNA"/>
</dbReference>
<dbReference type="Proteomes" id="UP001144978">
    <property type="component" value="Unassembled WGS sequence"/>
</dbReference>
<sequence length="288" mass="33514">MYYGNQSKYTRARPTARAAHHIAYFVPLPDDVQDYIRDNNDGKPPSANLLTHCRRELFHGQWACVIDDEFVHAYEHGIVVDCIDGVRRRLYPRIFTYSADYPEKMLLATLRDKGRCPCPRCLTTFDRIDRLGTREDIEARKLNTRAPTAEQDRLVQEARELIYDSGYVVNSDHVEALLREQSLVPTRNAFARLEPFGFNLLDALVVDQLHEFELGVWKAIFSQLVRILESVGSETVHELNKRFRQVPSFAWTTIRRFANNVCEMKRLAARDFEDILQGFYPRPTTMRS</sequence>
<organism evidence="1 2">
    <name type="scientific">Trametes sanguinea</name>
    <dbReference type="NCBI Taxonomy" id="158606"/>
    <lineage>
        <taxon>Eukaryota</taxon>
        <taxon>Fungi</taxon>
        <taxon>Dikarya</taxon>
        <taxon>Basidiomycota</taxon>
        <taxon>Agaricomycotina</taxon>
        <taxon>Agaricomycetes</taxon>
        <taxon>Polyporales</taxon>
        <taxon>Polyporaceae</taxon>
        <taxon>Trametes</taxon>
    </lineage>
</organism>
<evidence type="ECO:0000313" key="2">
    <source>
        <dbReference type="Proteomes" id="UP001144978"/>
    </source>
</evidence>
<name>A0ACC1MGS6_9APHY</name>
<proteinExistence type="predicted"/>
<reference evidence="1" key="1">
    <citation type="submission" date="2022-08" db="EMBL/GenBank/DDBJ databases">
        <title>Genome Sequence of Pycnoporus sanguineus.</title>
        <authorList>
            <person name="Buettner E."/>
        </authorList>
    </citation>
    <scope>NUCLEOTIDE SEQUENCE</scope>
    <source>
        <strain evidence="1">CG-C14</strain>
    </source>
</reference>